<gene>
    <name evidence="7" type="ORF">EOE48_09335</name>
</gene>
<dbReference type="Gene3D" id="3.30.450.40">
    <property type="match status" value="1"/>
</dbReference>
<reference evidence="7 8" key="1">
    <citation type="submission" date="2019-01" db="EMBL/GenBank/DDBJ databases">
        <authorList>
            <person name="Chen W.-M."/>
        </authorList>
    </citation>
    <scope>NUCLEOTIDE SEQUENCE [LARGE SCALE GENOMIC DNA]</scope>
    <source>
        <strain evidence="7 8">TER-1</strain>
    </source>
</reference>
<dbReference type="SUPFAM" id="SSF111369">
    <property type="entry name" value="HlyD-like secretion proteins"/>
    <property type="match status" value="1"/>
</dbReference>
<dbReference type="PANTHER" id="PTHR32347:SF23">
    <property type="entry name" value="BLL5650 PROTEIN"/>
    <property type="match status" value="1"/>
</dbReference>
<comment type="caution">
    <text evidence="7">The sequence shown here is derived from an EMBL/GenBank/DDBJ whole genome shotgun (WGS) entry which is preliminary data.</text>
</comment>
<dbReference type="Proteomes" id="UP000286997">
    <property type="component" value="Unassembled WGS sequence"/>
</dbReference>
<dbReference type="Pfam" id="PF25973">
    <property type="entry name" value="BSH_CzcB"/>
    <property type="match status" value="1"/>
</dbReference>
<evidence type="ECO:0000256" key="2">
    <source>
        <dbReference type="ARBA" id="ARBA00023054"/>
    </source>
</evidence>
<evidence type="ECO:0000313" key="7">
    <source>
        <dbReference type="EMBL" id="RVU19088.1"/>
    </source>
</evidence>
<dbReference type="Pfam" id="PF01590">
    <property type="entry name" value="GAF"/>
    <property type="match status" value="1"/>
</dbReference>
<accession>A0A3S2VW85</accession>
<name>A0A3S2VW85_9HYPH</name>
<dbReference type="GO" id="GO:0030313">
    <property type="term" value="C:cell envelope"/>
    <property type="evidence" value="ECO:0007669"/>
    <property type="project" value="UniProtKB-SubCell"/>
</dbReference>
<dbReference type="RefSeq" id="WP_127728525.1">
    <property type="nucleotide sequence ID" value="NZ_SACP01000007.1"/>
</dbReference>
<evidence type="ECO:0000256" key="3">
    <source>
        <dbReference type="SAM" id="Coils"/>
    </source>
</evidence>
<protein>
    <submittedName>
        <fullName evidence="7">HlyD family efflux transporter periplasmic adaptor subunit</fullName>
    </submittedName>
</protein>
<dbReference type="AlphaFoldDB" id="A0A3S2VW85"/>
<organism evidence="7 8">
    <name type="scientific">Methylobacterium oryzihabitans</name>
    <dbReference type="NCBI Taxonomy" id="2499852"/>
    <lineage>
        <taxon>Bacteria</taxon>
        <taxon>Pseudomonadati</taxon>
        <taxon>Pseudomonadota</taxon>
        <taxon>Alphaproteobacteria</taxon>
        <taxon>Hyphomicrobiales</taxon>
        <taxon>Methylobacteriaceae</taxon>
        <taxon>Methylobacterium</taxon>
    </lineage>
</organism>
<feature type="coiled-coil region" evidence="3">
    <location>
        <begin position="461"/>
        <end position="488"/>
    </location>
</feature>
<dbReference type="InterPro" id="IPR029016">
    <property type="entry name" value="GAF-like_dom_sf"/>
</dbReference>
<proteinExistence type="predicted"/>
<keyword evidence="8" id="KW-1185">Reference proteome</keyword>
<dbReference type="OrthoDB" id="9806939at2"/>
<comment type="subcellular location">
    <subcellularLocation>
        <location evidence="1">Cell envelope</location>
    </subcellularLocation>
</comment>
<feature type="region of interest" description="Disordered" evidence="4">
    <location>
        <begin position="1"/>
        <end position="25"/>
    </location>
</feature>
<sequence length="626" mass="66507">MRILETTFDPDRPRPRTPPAGTGRALARAEETALWSGFAGARDAGEFCRSWLGLQCRDVPGATAGLLLLQEAAGRYTPAAVWPERRDVQHLAGAAQDALTRRSGVVTEAEGGRSLVAYPIEAGGALHGVVVVEVQGQSREALLAGLRRLHWGAGWLETLFRRREAEADRSRIARMDTTLDLLAVAAEHAGQREAGTAVATSLATRLGCSRVSFGLARRGGVRLAAISHQAIFREQVQIVDAIENAMEEALDQDAAVAFPAAPATASRIAVAQTELARLAGAGAVLSVPLASAGRPVGVLTLERDGALPFTDDEIGQVNAVAVALGPLVAARARAERLVAGSLVDASGKAAAALVGPRRPGLKLLAAALVAVAAWLALARDEMRVGARTALEATVQRAAIAPFDGFVASAPARAGDTVREGQVLATLDDRELRLEAARWRAEREQQALKYGEALGKQDRAQARILAAQVRQAEAQLALVEGKIERATIRAPFAGLVVSGDLSQSLGAPVETGKVLFEVAPLEGFRAVLQVEERDLTYLHEGQTGALRLAGRASEPIPARVTRITPVATAQDGRNTYRAEAVLDPAPAWVRPGMEGVVRVGVGERPLLWIWTRTLVDWVRLTLWTWLP</sequence>
<evidence type="ECO:0000313" key="8">
    <source>
        <dbReference type="Proteomes" id="UP000286997"/>
    </source>
</evidence>
<dbReference type="PANTHER" id="PTHR32347">
    <property type="entry name" value="EFFLUX SYSTEM COMPONENT YKNX-RELATED"/>
    <property type="match status" value="1"/>
</dbReference>
<feature type="domain" description="CzcB-like barrel-sandwich hybrid" evidence="6">
    <location>
        <begin position="400"/>
        <end position="518"/>
    </location>
</feature>
<evidence type="ECO:0000259" key="5">
    <source>
        <dbReference type="Pfam" id="PF01590"/>
    </source>
</evidence>
<evidence type="ECO:0000256" key="4">
    <source>
        <dbReference type="SAM" id="MobiDB-lite"/>
    </source>
</evidence>
<dbReference type="InterPro" id="IPR058647">
    <property type="entry name" value="BSH_CzcB-like"/>
</dbReference>
<dbReference type="InterPro" id="IPR050465">
    <property type="entry name" value="UPF0194_transport"/>
</dbReference>
<dbReference type="Gene3D" id="2.40.30.170">
    <property type="match status" value="1"/>
</dbReference>
<feature type="domain" description="GAF" evidence="5">
    <location>
        <begin position="197"/>
        <end position="323"/>
    </location>
</feature>
<dbReference type="Gene3D" id="2.40.50.100">
    <property type="match status" value="1"/>
</dbReference>
<evidence type="ECO:0000256" key="1">
    <source>
        <dbReference type="ARBA" id="ARBA00004196"/>
    </source>
</evidence>
<dbReference type="SUPFAM" id="SSF55781">
    <property type="entry name" value="GAF domain-like"/>
    <property type="match status" value="1"/>
</dbReference>
<dbReference type="InterPro" id="IPR003018">
    <property type="entry name" value="GAF"/>
</dbReference>
<keyword evidence="2 3" id="KW-0175">Coiled coil</keyword>
<dbReference type="EMBL" id="SACP01000007">
    <property type="protein sequence ID" value="RVU19088.1"/>
    <property type="molecule type" value="Genomic_DNA"/>
</dbReference>
<evidence type="ECO:0000259" key="6">
    <source>
        <dbReference type="Pfam" id="PF25973"/>
    </source>
</evidence>